<dbReference type="Proteomes" id="UP000596252">
    <property type="component" value="Chromosome"/>
</dbReference>
<protein>
    <recommendedName>
        <fullName evidence="4">Outer membrane protein</fullName>
    </recommendedName>
</protein>
<keyword evidence="3" id="KW-1185">Reference proteome</keyword>
<evidence type="ECO:0000313" key="3">
    <source>
        <dbReference type="Proteomes" id="UP000596252"/>
    </source>
</evidence>
<evidence type="ECO:0000256" key="1">
    <source>
        <dbReference type="SAM" id="SignalP"/>
    </source>
</evidence>
<evidence type="ECO:0008006" key="4">
    <source>
        <dbReference type="Google" id="ProtNLM"/>
    </source>
</evidence>
<evidence type="ECO:0000313" key="2">
    <source>
        <dbReference type="EMBL" id="QRH00718.1"/>
    </source>
</evidence>
<gene>
    <name evidence="2" type="ORF">JQC75_12610</name>
</gene>
<organism evidence="2 3">
    <name type="scientific">Shewanella litorisediminis</name>
    <dbReference type="NCBI Taxonomy" id="1173586"/>
    <lineage>
        <taxon>Bacteria</taxon>
        <taxon>Pseudomonadati</taxon>
        <taxon>Pseudomonadota</taxon>
        <taxon>Gammaproteobacteria</taxon>
        <taxon>Alteromonadales</taxon>
        <taxon>Shewanellaceae</taxon>
        <taxon>Shewanella</taxon>
    </lineage>
</organism>
<sequence length="87" mass="9168">MMNLKSAFALVLFAAFCATASANQDTTTLSADAIVFDTDALHESITTELTLSMAKIQDELRADNQGATLLLANQEEAKSTATAAKAE</sequence>
<proteinExistence type="predicted"/>
<feature type="signal peptide" evidence="1">
    <location>
        <begin position="1"/>
        <end position="22"/>
    </location>
</feature>
<feature type="chain" id="PRO_5047073815" description="Outer membrane protein" evidence="1">
    <location>
        <begin position="23"/>
        <end position="87"/>
    </location>
</feature>
<dbReference type="EMBL" id="CP069213">
    <property type="protein sequence ID" value="QRH00718.1"/>
    <property type="molecule type" value="Genomic_DNA"/>
</dbReference>
<name>A0ABX7G0B3_9GAMM</name>
<keyword evidence="1" id="KW-0732">Signal</keyword>
<dbReference type="RefSeq" id="WP_203324429.1">
    <property type="nucleotide sequence ID" value="NZ_CP069213.1"/>
</dbReference>
<reference evidence="2 3" key="1">
    <citation type="journal article" date="2012" name="Antonie Van Leeuwenhoek">
        <title>Shewanella litorisediminis sp. nov., a gammaproteobacterium isolated from a tidal flat sediment.</title>
        <authorList>
            <person name="Lee M.H."/>
            <person name="Yoon J.H."/>
        </authorList>
    </citation>
    <scope>NUCLEOTIDE SEQUENCE [LARGE SCALE GENOMIC DNA]</scope>
    <source>
        <strain evidence="2 3">SMK1-12</strain>
    </source>
</reference>
<accession>A0ABX7G0B3</accession>